<evidence type="ECO:0000313" key="1">
    <source>
        <dbReference type="EMBL" id="MFB9104983.1"/>
    </source>
</evidence>
<dbReference type="InterPro" id="IPR025345">
    <property type="entry name" value="DUF4249"/>
</dbReference>
<name>A0ABV5GZJ7_9FLAO</name>
<dbReference type="PROSITE" id="PS51257">
    <property type="entry name" value="PROKAR_LIPOPROTEIN"/>
    <property type="match status" value="1"/>
</dbReference>
<dbReference type="EMBL" id="JBHMFA010000005">
    <property type="protein sequence ID" value="MFB9104983.1"/>
    <property type="molecule type" value="Genomic_DNA"/>
</dbReference>
<evidence type="ECO:0000313" key="2">
    <source>
        <dbReference type="Proteomes" id="UP001589590"/>
    </source>
</evidence>
<dbReference type="Pfam" id="PF14054">
    <property type="entry name" value="DUF4249"/>
    <property type="match status" value="1"/>
</dbReference>
<proteinExistence type="predicted"/>
<reference evidence="1 2" key="1">
    <citation type="submission" date="2024-09" db="EMBL/GenBank/DDBJ databases">
        <authorList>
            <person name="Sun Q."/>
            <person name="Mori K."/>
        </authorList>
    </citation>
    <scope>NUCLEOTIDE SEQUENCE [LARGE SCALE GENOMIC DNA]</scope>
    <source>
        <strain evidence="1 2">CECT 8300</strain>
    </source>
</reference>
<comment type="caution">
    <text evidence="1">The sequence shown here is derived from an EMBL/GenBank/DDBJ whole genome shotgun (WGS) entry which is preliminary data.</text>
</comment>
<organism evidence="1 2">
    <name type="scientific">Algibacter miyuki</name>
    <dbReference type="NCBI Taxonomy" id="1306933"/>
    <lineage>
        <taxon>Bacteria</taxon>
        <taxon>Pseudomonadati</taxon>
        <taxon>Bacteroidota</taxon>
        <taxon>Flavobacteriia</taxon>
        <taxon>Flavobacteriales</taxon>
        <taxon>Flavobacteriaceae</taxon>
        <taxon>Algibacter</taxon>
    </lineage>
</organism>
<sequence length="275" mass="30938">MKNLLYIVLISLSFTACEEVVDLDLNTAEPRLVIDASLTWFKGTDGKNQSIKLSLSAPFYATEVPPANNAVVQVKDTHNNTFTFVEDGDTGVYENDGFIAELNGEYTISITYNDEVYTGTEKLMPVSDIDYVDQKDDGGFSGEDIEIKAYYTDPEGVDNYYLFEFDKAGSNHVSLNVYDDEFNDGNQIFAFYSDDEFLDPGDELTIFNSGISERFYQFMVVLLQQSDDEGSDPFETQPATVRGNCVNETNPENYPFGYFRASEVATFKYVIKSNL</sequence>
<protein>
    <submittedName>
        <fullName evidence="1">DUF4249 family protein</fullName>
    </submittedName>
</protein>
<dbReference type="Proteomes" id="UP001589590">
    <property type="component" value="Unassembled WGS sequence"/>
</dbReference>
<dbReference type="RefSeq" id="WP_290272909.1">
    <property type="nucleotide sequence ID" value="NZ_JAUFQP010000013.1"/>
</dbReference>
<accession>A0ABV5GZJ7</accession>
<gene>
    <name evidence="1" type="ORF">ACFFU1_08735</name>
</gene>
<keyword evidence="2" id="KW-1185">Reference proteome</keyword>